<feature type="domain" description="Protein kinase" evidence="12">
    <location>
        <begin position="27"/>
        <end position="273"/>
    </location>
</feature>
<comment type="catalytic activity">
    <reaction evidence="8">
        <text>L-seryl-[protein] + ATP = O-phospho-L-seryl-[protein] + ADP + H(+)</text>
        <dbReference type="Rhea" id="RHEA:17989"/>
        <dbReference type="Rhea" id="RHEA-COMP:9863"/>
        <dbReference type="Rhea" id="RHEA-COMP:11604"/>
        <dbReference type="ChEBI" id="CHEBI:15378"/>
        <dbReference type="ChEBI" id="CHEBI:29999"/>
        <dbReference type="ChEBI" id="CHEBI:30616"/>
        <dbReference type="ChEBI" id="CHEBI:83421"/>
        <dbReference type="ChEBI" id="CHEBI:456216"/>
        <dbReference type="EC" id="2.7.11.1"/>
    </reaction>
</comment>
<dbReference type="PROSITE" id="PS50011">
    <property type="entry name" value="PROTEIN_KINASE_DOM"/>
    <property type="match status" value="1"/>
</dbReference>
<evidence type="ECO:0000256" key="2">
    <source>
        <dbReference type="ARBA" id="ARBA00022527"/>
    </source>
</evidence>
<dbReference type="PROSITE" id="PS00107">
    <property type="entry name" value="PROTEIN_KINASE_ATP"/>
    <property type="match status" value="1"/>
</dbReference>
<evidence type="ECO:0000313" key="14">
    <source>
        <dbReference type="Proteomes" id="UP000694564"/>
    </source>
</evidence>
<dbReference type="InterPro" id="IPR017441">
    <property type="entry name" value="Protein_kinase_ATP_BS"/>
</dbReference>
<dbReference type="GO" id="GO:0005524">
    <property type="term" value="F:ATP binding"/>
    <property type="evidence" value="ECO:0007669"/>
    <property type="project" value="UniProtKB-UniRule"/>
</dbReference>
<dbReference type="Proteomes" id="UP000694564">
    <property type="component" value="Chromosome 13"/>
</dbReference>
<dbReference type="SMART" id="SM00220">
    <property type="entry name" value="S_TKc"/>
    <property type="match status" value="1"/>
</dbReference>
<dbReference type="OrthoDB" id="193931at2759"/>
<evidence type="ECO:0000256" key="6">
    <source>
        <dbReference type="ARBA" id="ARBA00022840"/>
    </source>
</evidence>
<dbReference type="InterPro" id="IPR008271">
    <property type="entry name" value="Ser/Thr_kinase_AS"/>
</dbReference>
<keyword evidence="5" id="KW-0418">Kinase</keyword>
<evidence type="ECO:0000256" key="11">
    <source>
        <dbReference type="SAM" id="MobiDB-lite"/>
    </source>
</evidence>
<dbReference type="GO" id="GO:0004674">
    <property type="term" value="F:protein serine/threonine kinase activity"/>
    <property type="evidence" value="ECO:0007669"/>
    <property type="project" value="UniProtKB-KW"/>
</dbReference>
<dbReference type="Pfam" id="PF00069">
    <property type="entry name" value="Pkinase"/>
    <property type="match status" value="1"/>
</dbReference>
<sequence length="373" mass="42187">MYSKSSQTSVVLQGPSSCDETAFMDRYEVLRAIGCGGSSQVKLARHLLTGVEVAVKVLSKKKQDLSRYSEVNVMMGLEHPNVIQLFQVIETGQHIYIVMEHVGGGQLLDHIQSGGMREEEARRLFRQIVYAVGHCHKKDIAHRDLKVENIMVDARGNIKLLDFGISVKFRPGQKLRGFQGTLPYLAPEIIQREEYEAPLVDVWSLGVILYYMLSGTHPFRKIFPWDLATQIVEARYYIPDHIPVQARRLIRKMLTKNPVQRPTVEEILQHPWLREGEEHSPASQRSLRSVDSDIMGWASVTRTLNRCMSQAGSGSLHQFQPGAPLDPPGHQESPLPPPARDIRDSFSWDTSPALLFSVPSPMLLGWQRCSFKN</sequence>
<comment type="similarity">
    <text evidence="10">Belongs to the protein kinase superfamily.</text>
</comment>
<dbReference type="Ensembl" id="ENSSVLT00005025114.1">
    <property type="protein sequence ID" value="ENSSVLP00005022582.1"/>
    <property type="gene ID" value="ENSSVLG00005017979.1"/>
</dbReference>
<keyword evidence="4 9" id="KW-0547">Nucleotide-binding</keyword>
<dbReference type="GO" id="GO:0005737">
    <property type="term" value="C:cytoplasm"/>
    <property type="evidence" value="ECO:0007669"/>
    <property type="project" value="TreeGrafter"/>
</dbReference>
<comment type="catalytic activity">
    <reaction evidence="7">
        <text>L-threonyl-[protein] + ATP = O-phospho-L-threonyl-[protein] + ADP + H(+)</text>
        <dbReference type="Rhea" id="RHEA:46608"/>
        <dbReference type="Rhea" id="RHEA-COMP:11060"/>
        <dbReference type="Rhea" id="RHEA-COMP:11605"/>
        <dbReference type="ChEBI" id="CHEBI:15378"/>
        <dbReference type="ChEBI" id="CHEBI:30013"/>
        <dbReference type="ChEBI" id="CHEBI:30616"/>
        <dbReference type="ChEBI" id="CHEBI:61977"/>
        <dbReference type="ChEBI" id="CHEBI:456216"/>
        <dbReference type="EC" id="2.7.11.1"/>
    </reaction>
</comment>
<evidence type="ECO:0000259" key="12">
    <source>
        <dbReference type="PROSITE" id="PS50011"/>
    </source>
</evidence>
<organism evidence="13 14">
    <name type="scientific">Sciurus vulgaris</name>
    <name type="common">Eurasian red squirrel</name>
    <dbReference type="NCBI Taxonomy" id="55149"/>
    <lineage>
        <taxon>Eukaryota</taxon>
        <taxon>Metazoa</taxon>
        <taxon>Chordata</taxon>
        <taxon>Craniata</taxon>
        <taxon>Vertebrata</taxon>
        <taxon>Euteleostomi</taxon>
        <taxon>Mammalia</taxon>
        <taxon>Eutheria</taxon>
        <taxon>Euarchontoglires</taxon>
        <taxon>Glires</taxon>
        <taxon>Rodentia</taxon>
        <taxon>Sciuromorpha</taxon>
        <taxon>Sciuridae</taxon>
        <taxon>Sciurinae</taxon>
        <taxon>Sciurini</taxon>
        <taxon>Sciurus</taxon>
    </lineage>
</organism>
<name>A0A8D2DAD6_SCIVU</name>
<keyword evidence="2 10" id="KW-0723">Serine/threonine-protein kinase</keyword>
<evidence type="ECO:0000256" key="3">
    <source>
        <dbReference type="ARBA" id="ARBA00022679"/>
    </source>
</evidence>
<dbReference type="InterPro" id="IPR011009">
    <property type="entry name" value="Kinase-like_dom_sf"/>
</dbReference>
<dbReference type="GeneTree" id="ENSGT00940000160886"/>
<keyword evidence="3" id="KW-0808">Transferase</keyword>
<dbReference type="PANTHER" id="PTHR24346">
    <property type="entry name" value="MAP/MICROTUBULE AFFINITY-REGULATING KINASE"/>
    <property type="match status" value="1"/>
</dbReference>
<feature type="region of interest" description="Disordered" evidence="11">
    <location>
        <begin position="311"/>
        <end position="344"/>
    </location>
</feature>
<evidence type="ECO:0000256" key="9">
    <source>
        <dbReference type="PROSITE-ProRule" id="PRU10141"/>
    </source>
</evidence>
<evidence type="ECO:0000256" key="5">
    <source>
        <dbReference type="ARBA" id="ARBA00022777"/>
    </source>
</evidence>
<dbReference type="PROSITE" id="PS00108">
    <property type="entry name" value="PROTEIN_KINASE_ST"/>
    <property type="match status" value="1"/>
</dbReference>
<keyword evidence="6 9" id="KW-0067">ATP-binding</keyword>
<proteinExistence type="inferred from homology"/>
<keyword evidence="14" id="KW-1185">Reference proteome</keyword>
<reference evidence="13" key="2">
    <citation type="submission" date="2025-09" db="UniProtKB">
        <authorList>
            <consortium name="Ensembl"/>
        </authorList>
    </citation>
    <scope>IDENTIFICATION</scope>
</reference>
<dbReference type="CDD" id="cd14003">
    <property type="entry name" value="STKc_AMPK-like"/>
    <property type="match status" value="1"/>
</dbReference>
<feature type="binding site" evidence="9">
    <location>
        <position position="56"/>
    </location>
    <ligand>
        <name>ATP</name>
        <dbReference type="ChEBI" id="CHEBI:30616"/>
    </ligand>
</feature>
<evidence type="ECO:0000256" key="7">
    <source>
        <dbReference type="ARBA" id="ARBA00047899"/>
    </source>
</evidence>
<reference evidence="13" key="1">
    <citation type="submission" date="2025-08" db="UniProtKB">
        <authorList>
            <consortium name="Ensembl"/>
        </authorList>
    </citation>
    <scope>IDENTIFICATION</scope>
</reference>
<dbReference type="EC" id="2.7.11.1" evidence="1"/>
<dbReference type="InterPro" id="IPR000719">
    <property type="entry name" value="Prot_kinase_dom"/>
</dbReference>
<accession>A0A8D2DAD6</accession>
<dbReference type="GO" id="GO:0035556">
    <property type="term" value="P:intracellular signal transduction"/>
    <property type="evidence" value="ECO:0007669"/>
    <property type="project" value="TreeGrafter"/>
</dbReference>
<dbReference type="FunFam" id="3.30.200.20:FF:000003">
    <property type="entry name" value="Non-specific serine/threonine protein kinase"/>
    <property type="match status" value="1"/>
</dbReference>
<evidence type="ECO:0000256" key="4">
    <source>
        <dbReference type="ARBA" id="ARBA00022741"/>
    </source>
</evidence>
<dbReference type="FunFam" id="1.10.510.10:FF:000571">
    <property type="entry name" value="Maternal embryonic leucine zipper kinase"/>
    <property type="match status" value="1"/>
</dbReference>
<evidence type="ECO:0000256" key="8">
    <source>
        <dbReference type="ARBA" id="ARBA00048679"/>
    </source>
</evidence>
<dbReference type="PANTHER" id="PTHR24346:SF82">
    <property type="entry name" value="KP78A-RELATED"/>
    <property type="match status" value="1"/>
</dbReference>
<dbReference type="SUPFAM" id="SSF56112">
    <property type="entry name" value="Protein kinase-like (PK-like)"/>
    <property type="match status" value="1"/>
</dbReference>
<dbReference type="Gene3D" id="1.10.510.10">
    <property type="entry name" value="Transferase(Phosphotransferase) domain 1"/>
    <property type="match status" value="1"/>
</dbReference>
<protein>
    <recommendedName>
        <fullName evidence="1">non-specific serine/threonine protein kinase</fullName>
        <ecNumber evidence="1">2.7.11.1</ecNumber>
    </recommendedName>
</protein>
<dbReference type="AlphaFoldDB" id="A0A8D2DAD6"/>
<evidence type="ECO:0000313" key="13">
    <source>
        <dbReference type="Ensembl" id="ENSSVLP00005022582.1"/>
    </source>
</evidence>
<evidence type="ECO:0000256" key="10">
    <source>
        <dbReference type="RuleBase" id="RU000304"/>
    </source>
</evidence>
<evidence type="ECO:0000256" key="1">
    <source>
        <dbReference type="ARBA" id="ARBA00012513"/>
    </source>
</evidence>